<sequence>MAEYHLPAEAAVVIPDTELQSDRKDSSNAVVFRRMPQQNSQEAPIFQLPEELLLRIIREYADQGLSLSRSRSYWPENCFDRTWATLRTVCRHWDAILLDATYMWSYIELSWPKRLVDFHLSRRKSALLHISWKPPKSHFDDQLGLPWQDWIGENLSIMEELHLGIYIDGGNPSEESQRCTNLLATCLKSSSHSLKHLDIGLGTTNFRGKTVSGHLPPLLTPNLRTLELSDCDLFGHFVKLYPFGALLSTPFWPKLASSKVSHGRTLMKSHSANSIGCRENAAKDEERRISHTSVAAKARQAKACRGILCISLGEFSVLSEGKLIASNSVKELLKSQLAFHHPEANLIFGARRISLAPQSGGYGGGLRSLNNSPEVSCWAVFGQFATGKDPCDGPTFIPERYLARPNSRARISELSEDLVDAPGILESGWCLENMRLGSDGDEDLIAIVA</sequence>
<name>A0A164PUF9_9AGAM</name>
<organism evidence="1 2">
    <name type="scientific">Sistotremastrum niveocremeum HHB9708</name>
    <dbReference type="NCBI Taxonomy" id="1314777"/>
    <lineage>
        <taxon>Eukaryota</taxon>
        <taxon>Fungi</taxon>
        <taxon>Dikarya</taxon>
        <taxon>Basidiomycota</taxon>
        <taxon>Agaricomycotina</taxon>
        <taxon>Agaricomycetes</taxon>
        <taxon>Sistotremastrales</taxon>
        <taxon>Sistotremastraceae</taxon>
        <taxon>Sertulicium</taxon>
        <taxon>Sertulicium niveocremeum</taxon>
    </lineage>
</organism>
<evidence type="ECO:0000313" key="2">
    <source>
        <dbReference type="Proteomes" id="UP000076722"/>
    </source>
</evidence>
<protein>
    <submittedName>
        <fullName evidence="1">Uncharacterized protein</fullName>
    </submittedName>
</protein>
<dbReference type="Proteomes" id="UP000076722">
    <property type="component" value="Unassembled WGS sequence"/>
</dbReference>
<evidence type="ECO:0000313" key="1">
    <source>
        <dbReference type="EMBL" id="KZS89046.1"/>
    </source>
</evidence>
<dbReference type="EMBL" id="KV419430">
    <property type="protein sequence ID" value="KZS89046.1"/>
    <property type="molecule type" value="Genomic_DNA"/>
</dbReference>
<proteinExistence type="predicted"/>
<accession>A0A164PUF9</accession>
<keyword evidence="2" id="KW-1185">Reference proteome</keyword>
<dbReference type="AlphaFoldDB" id="A0A164PUF9"/>
<gene>
    <name evidence="1" type="ORF">SISNIDRAFT_469557</name>
</gene>
<reference evidence="1 2" key="1">
    <citation type="journal article" date="2016" name="Mol. Biol. Evol.">
        <title>Comparative Genomics of Early-Diverging Mushroom-Forming Fungi Provides Insights into the Origins of Lignocellulose Decay Capabilities.</title>
        <authorList>
            <person name="Nagy L.G."/>
            <person name="Riley R."/>
            <person name="Tritt A."/>
            <person name="Adam C."/>
            <person name="Daum C."/>
            <person name="Floudas D."/>
            <person name="Sun H."/>
            <person name="Yadav J.S."/>
            <person name="Pangilinan J."/>
            <person name="Larsson K.H."/>
            <person name="Matsuura K."/>
            <person name="Barry K."/>
            <person name="Labutti K."/>
            <person name="Kuo R."/>
            <person name="Ohm R.A."/>
            <person name="Bhattacharya S.S."/>
            <person name="Shirouzu T."/>
            <person name="Yoshinaga Y."/>
            <person name="Martin F.M."/>
            <person name="Grigoriev I.V."/>
            <person name="Hibbett D.S."/>
        </authorList>
    </citation>
    <scope>NUCLEOTIDE SEQUENCE [LARGE SCALE GENOMIC DNA]</scope>
    <source>
        <strain evidence="1 2">HHB9708</strain>
    </source>
</reference>